<dbReference type="Gene3D" id="3.40.50.2000">
    <property type="entry name" value="Glycogen Phosphorylase B"/>
    <property type="match status" value="2"/>
</dbReference>
<evidence type="ECO:0000313" key="5">
    <source>
        <dbReference type="EMBL" id="ARS89287.1"/>
    </source>
</evidence>
<dbReference type="KEGG" id="naj:B1756_05695"/>
<dbReference type="Pfam" id="PF00534">
    <property type="entry name" value="Glycos_transf_1"/>
    <property type="match status" value="1"/>
</dbReference>
<evidence type="ECO:0000313" key="6">
    <source>
        <dbReference type="Proteomes" id="UP000250088"/>
    </source>
</evidence>
<feature type="compositionally biased region" description="Polar residues" evidence="3">
    <location>
        <begin position="356"/>
        <end position="366"/>
    </location>
</feature>
<evidence type="ECO:0000256" key="2">
    <source>
        <dbReference type="ARBA" id="ARBA00022679"/>
    </source>
</evidence>
<reference evidence="6" key="1">
    <citation type="submission" date="2017-02" db="EMBL/GenBank/DDBJ databases">
        <title>Natronthermophilus aegyptiacus gen. nov.,sp. nov., an aerobic, extremely halophilic alkalithermophilic archaeon isolated from the athalassohaline Wadi An Natrun, Egypt.</title>
        <authorList>
            <person name="Zhao B."/>
        </authorList>
    </citation>
    <scope>NUCLEOTIDE SEQUENCE [LARGE SCALE GENOMIC DNA]</scope>
    <source>
        <strain evidence="6">JW/NM-HA 15</strain>
    </source>
</reference>
<feature type="domain" description="Glycosyl transferase family 1" evidence="4">
    <location>
        <begin position="177"/>
        <end position="332"/>
    </location>
</feature>
<feature type="compositionally biased region" description="Basic and acidic residues" evidence="3">
    <location>
        <begin position="383"/>
        <end position="393"/>
    </location>
</feature>
<protein>
    <submittedName>
        <fullName evidence="5">Group 1 glycosyl transferase</fullName>
    </submittedName>
</protein>
<dbReference type="GO" id="GO:0016757">
    <property type="term" value="F:glycosyltransferase activity"/>
    <property type="evidence" value="ECO:0007669"/>
    <property type="project" value="UniProtKB-KW"/>
</dbReference>
<evidence type="ECO:0000256" key="1">
    <source>
        <dbReference type="ARBA" id="ARBA00022676"/>
    </source>
</evidence>
<dbReference type="EMBL" id="CP019893">
    <property type="protein sequence ID" value="ARS89287.1"/>
    <property type="molecule type" value="Genomic_DNA"/>
</dbReference>
<name>A0A2Z2HUT9_9EURY</name>
<feature type="region of interest" description="Disordered" evidence="3">
    <location>
        <begin position="356"/>
        <end position="393"/>
    </location>
</feature>
<keyword evidence="1" id="KW-0328">Glycosyltransferase</keyword>
<dbReference type="RefSeq" id="WP_086887669.1">
    <property type="nucleotide sequence ID" value="NZ_CP019893.1"/>
</dbReference>
<dbReference type="AlphaFoldDB" id="A0A2Z2HUT9"/>
<organism evidence="5 6">
    <name type="scientific">Natrarchaeobaculum aegyptiacum</name>
    <dbReference type="NCBI Taxonomy" id="745377"/>
    <lineage>
        <taxon>Archaea</taxon>
        <taxon>Methanobacteriati</taxon>
        <taxon>Methanobacteriota</taxon>
        <taxon>Stenosarchaea group</taxon>
        <taxon>Halobacteria</taxon>
        <taxon>Halobacteriales</taxon>
        <taxon>Natrialbaceae</taxon>
        <taxon>Natrarchaeobaculum</taxon>
    </lineage>
</organism>
<dbReference type="SUPFAM" id="SSF53756">
    <property type="entry name" value="UDP-Glycosyltransferase/glycogen phosphorylase"/>
    <property type="match status" value="1"/>
</dbReference>
<evidence type="ECO:0000256" key="3">
    <source>
        <dbReference type="SAM" id="MobiDB-lite"/>
    </source>
</evidence>
<keyword evidence="6" id="KW-1185">Reference proteome</keyword>
<accession>A0A2Z2HUT9</accession>
<dbReference type="GeneID" id="32893551"/>
<sequence length="393" mass="42448">MHVGLVVYGGLEEISGGFRYDRRLVAHLERQGDDVEVVALPWRSYGRHLLDGGSQSVRERLDRPFDVLLQDELCHPSLWHHTGRLERPGAIVSLVHLLRSGPSSRSRHRLDPRRLVEAAVERRYLRCVDAAVCTSRDTRDRVAKLADVPTLVAPPAGRVEGVALGVEQVEARARTAGPLRVAFLGNVIPRKGLPTLLEGLDRAACAWELTVVGCLEADSGHAESVSATVAEAGLDDRVTFAGEVSDARLASILECQHVLAVPATYEGFGMAYLEAMEYGVVPIASAVGGAREFVDHGRNGYLVEPGTPGAITAIVERLASDRDRLAALGATALETAACHPTWEETMGTVRQFLEQQVTRSQRNRASGTPKDGRLERGSSGGGLERHTSGGDRL</sequence>
<keyword evidence="2 5" id="KW-0808">Transferase</keyword>
<dbReference type="InterPro" id="IPR001296">
    <property type="entry name" value="Glyco_trans_1"/>
</dbReference>
<dbReference type="Proteomes" id="UP000250088">
    <property type="component" value="Chromosome"/>
</dbReference>
<dbReference type="OrthoDB" id="131038at2157"/>
<dbReference type="CDD" id="cd03801">
    <property type="entry name" value="GT4_PimA-like"/>
    <property type="match status" value="1"/>
</dbReference>
<gene>
    <name evidence="5" type="ORF">B1756_05695</name>
</gene>
<proteinExistence type="predicted"/>
<dbReference type="PANTHER" id="PTHR12526">
    <property type="entry name" value="GLYCOSYLTRANSFERASE"/>
    <property type="match status" value="1"/>
</dbReference>
<dbReference type="PANTHER" id="PTHR12526:SF510">
    <property type="entry name" value="D-INOSITOL 3-PHOSPHATE GLYCOSYLTRANSFERASE"/>
    <property type="match status" value="1"/>
</dbReference>
<evidence type="ECO:0000259" key="4">
    <source>
        <dbReference type="Pfam" id="PF00534"/>
    </source>
</evidence>